<feature type="region of interest" description="Disordered" evidence="1">
    <location>
        <begin position="1"/>
        <end position="70"/>
    </location>
</feature>
<accession>A0A9W9A3Z0</accession>
<evidence type="ECO:0000313" key="3">
    <source>
        <dbReference type="Proteomes" id="UP001150266"/>
    </source>
</evidence>
<dbReference type="Proteomes" id="UP001150266">
    <property type="component" value="Unassembled WGS sequence"/>
</dbReference>
<gene>
    <name evidence="2" type="ORF">J3R30DRAFT_3406772</name>
</gene>
<feature type="compositionally biased region" description="Basic and acidic residues" evidence="1">
    <location>
        <begin position="33"/>
        <end position="43"/>
    </location>
</feature>
<feature type="compositionally biased region" description="Polar residues" evidence="1">
    <location>
        <begin position="14"/>
        <end position="25"/>
    </location>
</feature>
<evidence type="ECO:0000256" key="1">
    <source>
        <dbReference type="SAM" id="MobiDB-lite"/>
    </source>
</evidence>
<evidence type="ECO:0000313" key="2">
    <source>
        <dbReference type="EMBL" id="KAJ4472978.1"/>
    </source>
</evidence>
<feature type="compositionally biased region" description="Basic and acidic residues" evidence="1">
    <location>
        <begin position="1"/>
        <end position="13"/>
    </location>
</feature>
<sequence>MKEEAKHKHEPTQERLTNIQHSTTILLPPTSILREDEQNKENRYINTGLENLRPEMNDKERPGDDGERPLKDKTFAVLSLVQKRRVVNERWVSKVCLKGRKGTRKEKSQNNSPGKWTRNSQLRENDAEKAEVWKIVRTIKIVHNFVANGRGTRGNDREGARRKELEGTESLRKVRDWAPGGAKKSVVGRSLTLKKEERLEEKSGSKTLKFDDTIFV</sequence>
<feature type="compositionally biased region" description="Basic and acidic residues" evidence="1">
    <location>
        <begin position="52"/>
        <end position="70"/>
    </location>
</feature>
<comment type="caution">
    <text evidence="2">The sequence shown here is derived from an EMBL/GenBank/DDBJ whole genome shotgun (WGS) entry which is preliminary data.</text>
</comment>
<feature type="compositionally biased region" description="Polar residues" evidence="1">
    <location>
        <begin position="109"/>
        <end position="120"/>
    </location>
</feature>
<protein>
    <submittedName>
        <fullName evidence="2">Uncharacterized protein</fullName>
    </submittedName>
</protein>
<name>A0A9W9A3Z0_9AGAR</name>
<feature type="region of interest" description="Disordered" evidence="1">
    <location>
        <begin position="100"/>
        <end position="123"/>
    </location>
</feature>
<organism evidence="2 3">
    <name type="scientific">Lentinula aciculospora</name>
    <dbReference type="NCBI Taxonomy" id="153920"/>
    <lineage>
        <taxon>Eukaryota</taxon>
        <taxon>Fungi</taxon>
        <taxon>Dikarya</taxon>
        <taxon>Basidiomycota</taxon>
        <taxon>Agaricomycotina</taxon>
        <taxon>Agaricomycetes</taxon>
        <taxon>Agaricomycetidae</taxon>
        <taxon>Agaricales</taxon>
        <taxon>Marasmiineae</taxon>
        <taxon>Omphalotaceae</taxon>
        <taxon>Lentinula</taxon>
    </lineage>
</organism>
<reference evidence="2" key="1">
    <citation type="submission" date="2022-08" db="EMBL/GenBank/DDBJ databases">
        <title>A Global Phylogenomic Analysis of the Shiitake Genus Lentinula.</title>
        <authorList>
            <consortium name="DOE Joint Genome Institute"/>
            <person name="Sierra-Patev S."/>
            <person name="Min B."/>
            <person name="Naranjo-Ortiz M."/>
            <person name="Looney B."/>
            <person name="Konkel Z."/>
            <person name="Slot J.C."/>
            <person name="Sakamoto Y."/>
            <person name="Steenwyk J.L."/>
            <person name="Rokas A."/>
            <person name="Carro J."/>
            <person name="Camarero S."/>
            <person name="Ferreira P."/>
            <person name="Molpeceres G."/>
            <person name="Ruiz-Duenas F.J."/>
            <person name="Serrano A."/>
            <person name="Henrissat B."/>
            <person name="Drula E."/>
            <person name="Hughes K.W."/>
            <person name="Mata J.L."/>
            <person name="Ishikawa N.K."/>
            <person name="Vargas-Isla R."/>
            <person name="Ushijima S."/>
            <person name="Smith C.A."/>
            <person name="Ahrendt S."/>
            <person name="Andreopoulos W."/>
            <person name="He G."/>
            <person name="Labutti K."/>
            <person name="Lipzen A."/>
            <person name="Ng V."/>
            <person name="Riley R."/>
            <person name="Sandor L."/>
            <person name="Barry K."/>
            <person name="Martinez A.T."/>
            <person name="Xiao Y."/>
            <person name="Gibbons J.G."/>
            <person name="Terashima K."/>
            <person name="Grigoriev I.V."/>
            <person name="Hibbett D.S."/>
        </authorList>
    </citation>
    <scope>NUCLEOTIDE SEQUENCE</scope>
    <source>
        <strain evidence="2">JLM2183</strain>
    </source>
</reference>
<dbReference type="EMBL" id="JAOTPV010000018">
    <property type="protein sequence ID" value="KAJ4472978.1"/>
    <property type="molecule type" value="Genomic_DNA"/>
</dbReference>
<proteinExistence type="predicted"/>
<dbReference type="AlphaFoldDB" id="A0A9W9A3Z0"/>
<keyword evidence="3" id="KW-1185">Reference proteome</keyword>